<dbReference type="EMBL" id="CP039349">
    <property type="protein sequence ID" value="QCD93150.1"/>
    <property type="molecule type" value="Genomic_DNA"/>
</dbReference>
<feature type="region of interest" description="Disordered" evidence="1">
    <location>
        <begin position="63"/>
        <end position="84"/>
    </location>
</feature>
<protein>
    <submittedName>
        <fullName evidence="3">Uncharacterized protein</fullName>
    </submittedName>
</protein>
<evidence type="ECO:0000313" key="4">
    <source>
        <dbReference type="Proteomes" id="UP000501690"/>
    </source>
</evidence>
<evidence type="ECO:0000256" key="1">
    <source>
        <dbReference type="SAM" id="MobiDB-lite"/>
    </source>
</evidence>
<dbReference type="AlphaFoldDB" id="A0A4D6LW62"/>
<proteinExistence type="predicted"/>
<evidence type="ECO:0000313" key="2">
    <source>
        <dbReference type="EMBL" id="QCD93150.1"/>
    </source>
</evidence>
<evidence type="ECO:0000313" key="3">
    <source>
        <dbReference type="EMBL" id="QCD93152.1"/>
    </source>
</evidence>
<organism evidence="3 4">
    <name type="scientific">Vigna unguiculata</name>
    <name type="common">Cowpea</name>
    <dbReference type="NCBI Taxonomy" id="3917"/>
    <lineage>
        <taxon>Eukaryota</taxon>
        <taxon>Viridiplantae</taxon>
        <taxon>Streptophyta</taxon>
        <taxon>Embryophyta</taxon>
        <taxon>Tracheophyta</taxon>
        <taxon>Spermatophyta</taxon>
        <taxon>Magnoliopsida</taxon>
        <taxon>eudicotyledons</taxon>
        <taxon>Gunneridae</taxon>
        <taxon>Pentapetalae</taxon>
        <taxon>rosids</taxon>
        <taxon>fabids</taxon>
        <taxon>Fabales</taxon>
        <taxon>Fabaceae</taxon>
        <taxon>Papilionoideae</taxon>
        <taxon>50 kb inversion clade</taxon>
        <taxon>NPAAA clade</taxon>
        <taxon>indigoferoid/millettioid clade</taxon>
        <taxon>Phaseoleae</taxon>
        <taxon>Vigna</taxon>
    </lineage>
</organism>
<sequence length="98" mass="10626">MAGQGQCCRRRSPPKELPALTSLFLFHSLSRPSAPLISFLLTNTRHSFHSLLPEASSSSTALQLPHSSSCAGHTRSGSHAAEPYCRALNRNRSSPIEL</sequence>
<gene>
    <name evidence="2" type="ORF">DEO72_LG5g1221</name>
    <name evidence="3" type="ORF">DEO72_LG5g1223</name>
</gene>
<keyword evidence="4" id="KW-1185">Reference proteome</keyword>
<accession>A0A4D6LW62</accession>
<name>A0A4D6LW62_VIGUN</name>
<dbReference type="Proteomes" id="UP000501690">
    <property type="component" value="Linkage Group LG5"/>
</dbReference>
<dbReference type="EMBL" id="CP039349">
    <property type="protein sequence ID" value="QCD93152.1"/>
    <property type="molecule type" value="Genomic_DNA"/>
</dbReference>
<reference evidence="3 4" key="1">
    <citation type="submission" date="2019-04" db="EMBL/GenBank/DDBJ databases">
        <title>An improved genome assembly and genetic linkage map for asparagus bean, Vigna unguiculata ssp. sesquipedialis.</title>
        <authorList>
            <person name="Xia Q."/>
            <person name="Zhang R."/>
            <person name="Dong Y."/>
        </authorList>
    </citation>
    <scope>NUCLEOTIDE SEQUENCE [LARGE SCALE GENOMIC DNA]</scope>
    <source>
        <tissue evidence="3">Leaf</tissue>
    </source>
</reference>
<feature type="compositionally biased region" description="Polar residues" evidence="1">
    <location>
        <begin position="63"/>
        <end position="77"/>
    </location>
</feature>